<gene>
    <name evidence="7 9" type="primary">mltG</name>
    <name evidence="9" type="ORF">JX360_08580</name>
</gene>
<keyword evidence="1 7" id="KW-1003">Cell membrane</keyword>
<protein>
    <recommendedName>
        <fullName evidence="7">Endolytic murein transglycosylase</fullName>
        <ecNumber evidence="7">4.2.2.29</ecNumber>
    </recommendedName>
    <alternativeName>
        <fullName evidence="7">Peptidoglycan lytic transglycosylase</fullName>
    </alternativeName>
    <alternativeName>
        <fullName evidence="7">Peptidoglycan polymerization terminase</fullName>
    </alternativeName>
</protein>
<comment type="catalytic activity">
    <reaction evidence="7">
        <text>a peptidoglycan chain = a peptidoglycan chain with N-acetyl-1,6-anhydromuramyl-[peptide] at the reducing end + a peptidoglycan chain with N-acetylglucosamine at the non-reducing end.</text>
        <dbReference type="EC" id="4.2.2.29"/>
    </reaction>
</comment>
<dbReference type="EC" id="4.2.2.29" evidence="7"/>
<dbReference type="PANTHER" id="PTHR30518:SF2">
    <property type="entry name" value="ENDOLYTIC MUREIN TRANSGLYCOSYLASE"/>
    <property type="match status" value="1"/>
</dbReference>
<evidence type="ECO:0000256" key="3">
    <source>
        <dbReference type="ARBA" id="ARBA00022989"/>
    </source>
</evidence>
<evidence type="ECO:0000256" key="7">
    <source>
        <dbReference type="HAMAP-Rule" id="MF_02065"/>
    </source>
</evidence>
<keyword evidence="10" id="KW-1185">Reference proteome</keyword>
<comment type="caution">
    <text evidence="9">The sequence shown here is derived from an EMBL/GenBank/DDBJ whole genome shotgun (WGS) entry which is preliminary data.</text>
</comment>
<sequence length="382" mass="42663">MAEDLQLPSQQDTHRPKPSAVSPHFSTRRWARRCLQSIVLLLALAAGLAYWQWQRWLQPVGGSEPIQVVIEPGSSSRSIGQKLYQAGVIRSDLAWALWSRTLARDWVFQAGTYLLDPNQDMMAVAQQLRQGNVLQTRLTIPEGWRIDQMAAALAQRNWFAADTFIAMAQVIPPLDWLPQDLNSLEGYLFPDTYLFPVEQVEGPLPEHEKAQTVVNAMLQRFVSVALPLFQQHSTPLSLHEWVTLASIVEREAVVPEERALIAGVFLNRLRQGIPLGADPTVEYALNIRQTPDRRLTLAEVRTPSPYNTYLNPGLPPGPIASPGLASLAAVLEPEQTDFLYFVARYDGTHVFSKTLAEHEAAQLQIIRERQAEQASPGTATSP</sequence>
<evidence type="ECO:0000256" key="8">
    <source>
        <dbReference type="SAM" id="MobiDB-lite"/>
    </source>
</evidence>
<dbReference type="NCBIfam" id="TIGR00247">
    <property type="entry name" value="endolytic transglycosylase MltG"/>
    <property type="match status" value="1"/>
</dbReference>
<evidence type="ECO:0000256" key="2">
    <source>
        <dbReference type="ARBA" id="ARBA00022692"/>
    </source>
</evidence>
<keyword evidence="6 7" id="KW-0961">Cell wall biogenesis/degradation</keyword>
<dbReference type="PANTHER" id="PTHR30518">
    <property type="entry name" value="ENDOLYTIC MUREIN TRANSGLYCOSYLASE"/>
    <property type="match status" value="1"/>
</dbReference>
<dbReference type="RefSeq" id="WP_244350241.1">
    <property type="nucleotide sequence ID" value="NZ_JAFIRA010000018.1"/>
</dbReference>
<keyword evidence="5 7" id="KW-0456">Lyase</keyword>
<dbReference type="Proteomes" id="UP000830835">
    <property type="component" value="Unassembled WGS sequence"/>
</dbReference>
<accession>A0ABT0CAZ7</accession>
<name>A0ABT0CAZ7_THEVL</name>
<dbReference type="InterPro" id="IPR003770">
    <property type="entry name" value="MLTG-like"/>
</dbReference>
<dbReference type="EMBL" id="JAFIRA010000018">
    <property type="protein sequence ID" value="MCJ2542959.1"/>
    <property type="molecule type" value="Genomic_DNA"/>
</dbReference>
<evidence type="ECO:0000256" key="5">
    <source>
        <dbReference type="ARBA" id="ARBA00023239"/>
    </source>
</evidence>
<comment type="subcellular location">
    <subcellularLocation>
        <location evidence="7">Cell membrane</location>
        <topology evidence="7">Single-pass membrane protein</topology>
    </subcellularLocation>
</comment>
<evidence type="ECO:0000313" key="9">
    <source>
        <dbReference type="EMBL" id="MCJ2542959.1"/>
    </source>
</evidence>
<evidence type="ECO:0000256" key="4">
    <source>
        <dbReference type="ARBA" id="ARBA00023136"/>
    </source>
</evidence>
<proteinExistence type="inferred from homology"/>
<comment type="similarity">
    <text evidence="7">Belongs to the transglycosylase MltG family.</text>
</comment>
<comment type="function">
    <text evidence="7">Functions as a peptidoglycan terminase that cleaves nascent peptidoglycan strands endolytically to terminate their elongation.</text>
</comment>
<evidence type="ECO:0000313" key="10">
    <source>
        <dbReference type="Proteomes" id="UP000830835"/>
    </source>
</evidence>
<evidence type="ECO:0000256" key="1">
    <source>
        <dbReference type="ARBA" id="ARBA00022475"/>
    </source>
</evidence>
<dbReference type="HAMAP" id="MF_02065">
    <property type="entry name" value="MltG"/>
    <property type="match status" value="1"/>
</dbReference>
<keyword evidence="4 7" id="KW-0472">Membrane</keyword>
<feature type="transmembrane region" description="Helical" evidence="7">
    <location>
        <begin position="34"/>
        <end position="53"/>
    </location>
</feature>
<reference evidence="9" key="1">
    <citation type="submission" date="2021-02" db="EMBL/GenBank/DDBJ databases">
        <title>The CRISPR/cas machinery reduction and long-range gene transfer in the hot spring cyanobacterium Synechococcus.</title>
        <authorList>
            <person name="Dvorak P."/>
            <person name="Jahodarova E."/>
            <person name="Hasler P."/>
            <person name="Poulickova A."/>
        </authorList>
    </citation>
    <scope>NUCLEOTIDE SEQUENCE</scope>
    <source>
        <strain evidence="9">Rupite</strain>
    </source>
</reference>
<evidence type="ECO:0000256" key="6">
    <source>
        <dbReference type="ARBA" id="ARBA00023316"/>
    </source>
</evidence>
<feature type="region of interest" description="Disordered" evidence="8">
    <location>
        <begin position="1"/>
        <end position="23"/>
    </location>
</feature>
<dbReference type="Gene3D" id="3.30.160.60">
    <property type="entry name" value="Classic Zinc Finger"/>
    <property type="match status" value="1"/>
</dbReference>
<keyword evidence="3 7" id="KW-1133">Transmembrane helix</keyword>
<feature type="site" description="Important for catalytic activity" evidence="7">
    <location>
        <position position="251"/>
    </location>
</feature>
<keyword evidence="2 7" id="KW-0812">Transmembrane</keyword>
<dbReference type="Pfam" id="PF02618">
    <property type="entry name" value="YceG"/>
    <property type="match status" value="1"/>
</dbReference>
<dbReference type="Gene3D" id="3.30.1490.480">
    <property type="entry name" value="Endolytic murein transglycosylase"/>
    <property type="match status" value="1"/>
</dbReference>
<dbReference type="CDD" id="cd08010">
    <property type="entry name" value="MltG_like"/>
    <property type="match status" value="1"/>
</dbReference>
<organism evidence="9 10">
    <name type="scientific">Thermostichus vulcanus str. 'Rupite'</name>
    <dbReference type="NCBI Taxonomy" id="2813851"/>
    <lineage>
        <taxon>Bacteria</taxon>
        <taxon>Bacillati</taxon>
        <taxon>Cyanobacteriota</taxon>
        <taxon>Cyanophyceae</taxon>
        <taxon>Thermostichales</taxon>
        <taxon>Thermostichaceae</taxon>
        <taxon>Thermostichus</taxon>
    </lineage>
</organism>